<evidence type="ECO:0000256" key="1">
    <source>
        <dbReference type="SAM" id="MobiDB-lite"/>
    </source>
</evidence>
<accession>A0A1I1MQF0</accession>
<organism evidence="2 3">
    <name type="scientific">Klenkia taihuensis</name>
    <dbReference type="NCBI Taxonomy" id="1225127"/>
    <lineage>
        <taxon>Bacteria</taxon>
        <taxon>Bacillati</taxon>
        <taxon>Actinomycetota</taxon>
        <taxon>Actinomycetes</taxon>
        <taxon>Geodermatophilales</taxon>
        <taxon>Geodermatophilaceae</taxon>
        <taxon>Klenkia</taxon>
    </lineage>
</organism>
<name>A0A1I1MQF0_9ACTN</name>
<reference evidence="3" key="1">
    <citation type="submission" date="2016-10" db="EMBL/GenBank/DDBJ databases">
        <authorList>
            <person name="Varghese N."/>
            <person name="Submissions S."/>
        </authorList>
    </citation>
    <scope>NUCLEOTIDE SEQUENCE [LARGE SCALE GENOMIC DNA]</scope>
    <source>
        <strain evidence="3">DSM 45962</strain>
    </source>
</reference>
<dbReference type="STRING" id="1225127.SAMN05661030_1786"/>
<dbReference type="Proteomes" id="UP000199022">
    <property type="component" value="Unassembled WGS sequence"/>
</dbReference>
<protein>
    <recommendedName>
        <fullName evidence="4">DUF4352 domain-containing protein</fullName>
    </recommendedName>
</protein>
<evidence type="ECO:0000313" key="2">
    <source>
        <dbReference type="EMBL" id="SFC87601.1"/>
    </source>
</evidence>
<dbReference type="RefSeq" id="WP_131802002.1">
    <property type="nucleotide sequence ID" value="NZ_BNAC01000004.1"/>
</dbReference>
<evidence type="ECO:0008006" key="4">
    <source>
        <dbReference type="Google" id="ProtNLM"/>
    </source>
</evidence>
<dbReference type="AlphaFoldDB" id="A0A1I1MQF0"/>
<keyword evidence="3" id="KW-1185">Reference proteome</keyword>
<feature type="compositionally biased region" description="Low complexity" evidence="1">
    <location>
        <begin position="36"/>
        <end position="81"/>
    </location>
</feature>
<dbReference type="OrthoDB" id="3831250at2"/>
<proteinExistence type="predicted"/>
<feature type="region of interest" description="Disordered" evidence="1">
    <location>
        <begin position="30"/>
        <end position="89"/>
    </location>
</feature>
<sequence length="222" mass="21409">MRRRPVLALAGAGLLVAVVLALVLTGGDDQPRTDHAASPSATTAAPTSSSAPVQGPALPTTASGTSSAAPGTATAPTTAAAPGGGAAEQRPAELPAVPLDAGATVPGVVSGRLVVVEAVQATGSGVGNVSGPALRVTVELTGDGRTLSLDGSYVELLTGPDLTPASPVDDPSTAPLQGQLPPGGTATGVYVFSVDDGARGDVTVRVQPAPGEPFLVFRGAAG</sequence>
<gene>
    <name evidence="2" type="ORF">SAMN05661030_1786</name>
</gene>
<evidence type="ECO:0000313" key="3">
    <source>
        <dbReference type="Proteomes" id="UP000199022"/>
    </source>
</evidence>
<dbReference type="EMBL" id="FOMD01000002">
    <property type="protein sequence ID" value="SFC87601.1"/>
    <property type="molecule type" value="Genomic_DNA"/>
</dbReference>